<evidence type="ECO:0000313" key="8">
    <source>
        <dbReference type="EMBL" id="KDE98443.1"/>
    </source>
</evidence>
<dbReference type="eggNOG" id="COG1905">
    <property type="taxonomic scope" value="Bacteria"/>
</dbReference>
<keyword evidence="5" id="KW-0411">Iron-sulfur</keyword>
<evidence type="ECO:0000256" key="1">
    <source>
        <dbReference type="ARBA" id="ARBA00010643"/>
    </source>
</evidence>
<reference evidence="8" key="1">
    <citation type="submission" date="2014-05" db="EMBL/GenBank/DDBJ databases">
        <title>Genome sequence of Mycobacterium aromaticivorans strain JS19b1T (= DSM 45407T).</title>
        <authorList>
            <person name="Kwak Y."/>
            <person name="Park G.-S."/>
            <person name="Li Q.X."/>
            <person name="Lee S.-E."/>
            <person name="Shin J.-H."/>
        </authorList>
    </citation>
    <scope>NUCLEOTIDE SEQUENCE [LARGE SCALE GENOMIC DNA]</scope>
    <source>
        <strain evidence="8">JS19b1</strain>
    </source>
</reference>
<evidence type="ECO:0000256" key="2">
    <source>
        <dbReference type="ARBA" id="ARBA00022714"/>
    </source>
</evidence>
<evidence type="ECO:0000256" key="3">
    <source>
        <dbReference type="ARBA" id="ARBA00022723"/>
    </source>
</evidence>
<dbReference type="PANTHER" id="PTHR10371:SF3">
    <property type="entry name" value="NADH DEHYDROGENASE [UBIQUINONE] FLAVOPROTEIN 2, MITOCHONDRIAL"/>
    <property type="match status" value="1"/>
</dbReference>
<name>A0A064CI80_9MYCO</name>
<dbReference type="NCBIfam" id="NF005721">
    <property type="entry name" value="PRK07539.1-1"/>
    <property type="match status" value="1"/>
</dbReference>
<keyword evidence="3" id="KW-0479">Metal-binding</keyword>
<dbReference type="GO" id="GO:0051537">
    <property type="term" value="F:2 iron, 2 sulfur cluster binding"/>
    <property type="evidence" value="ECO:0007669"/>
    <property type="project" value="UniProtKB-KW"/>
</dbReference>
<evidence type="ECO:0000256" key="6">
    <source>
        <dbReference type="ARBA" id="ARBA00034078"/>
    </source>
</evidence>
<dbReference type="InterPro" id="IPR041921">
    <property type="entry name" value="NuoE_N"/>
</dbReference>
<evidence type="ECO:0000313" key="9">
    <source>
        <dbReference type="Proteomes" id="UP000022835"/>
    </source>
</evidence>
<dbReference type="InterPro" id="IPR042128">
    <property type="entry name" value="NuoE_dom"/>
</dbReference>
<dbReference type="EMBL" id="JALN02000001">
    <property type="protein sequence ID" value="KDE98443.1"/>
    <property type="molecule type" value="Genomic_DNA"/>
</dbReference>
<protein>
    <submittedName>
        <fullName evidence="8">NADH dehydrogenase</fullName>
    </submittedName>
</protein>
<comment type="caution">
    <text evidence="8">The sequence shown here is derived from an EMBL/GenBank/DDBJ whole genome shotgun (WGS) entry which is preliminary data.</text>
</comment>
<dbReference type="Gene3D" id="3.40.30.10">
    <property type="entry name" value="Glutaredoxin"/>
    <property type="match status" value="1"/>
</dbReference>
<comment type="similarity">
    <text evidence="1">Belongs to the complex I 24 kDa subunit family.</text>
</comment>
<dbReference type="FunFam" id="1.10.10.1590:FF:000001">
    <property type="entry name" value="NADH-quinone oxidoreductase subunit E"/>
    <property type="match status" value="1"/>
</dbReference>
<evidence type="ECO:0000256" key="4">
    <source>
        <dbReference type="ARBA" id="ARBA00023004"/>
    </source>
</evidence>
<dbReference type="PANTHER" id="PTHR10371">
    <property type="entry name" value="NADH DEHYDROGENASE UBIQUINONE FLAVOPROTEIN 2, MITOCHONDRIAL"/>
    <property type="match status" value="1"/>
</dbReference>
<sequence>MKIDLVLGPRPDEPGPPISGRSAYPAAVAERLGADAAEIIARYPQARSALLPLLHLVQSEDGYLTGAGITFCAEQLGLTEAEVTAVATFYSMYRRTPTGDYLVGVCTNTLCAIMGGDAILDTLETELGIHAGGTTADGRITLEHIECNAACDYAPVIMVNWEFFDNQTPASARQLVDDIRTGEQPQATRGSRVCSFRDTARTLAGLSGGAGSGGGTPGDATLAGLRVARELDMTAPPSRESEGQ</sequence>
<dbReference type="InterPro" id="IPR036249">
    <property type="entry name" value="Thioredoxin-like_sf"/>
</dbReference>
<dbReference type="AlphaFoldDB" id="A0A064CI80"/>
<dbReference type="GO" id="GO:0046872">
    <property type="term" value="F:metal ion binding"/>
    <property type="evidence" value="ECO:0007669"/>
    <property type="project" value="UniProtKB-KW"/>
</dbReference>
<comment type="cofactor">
    <cofactor evidence="6">
        <name>[2Fe-2S] cluster</name>
        <dbReference type="ChEBI" id="CHEBI:190135"/>
    </cofactor>
</comment>
<dbReference type="RefSeq" id="WP_036339925.1">
    <property type="nucleotide sequence ID" value="NZ_JALN02000001.1"/>
</dbReference>
<evidence type="ECO:0000256" key="5">
    <source>
        <dbReference type="ARBA" id="ARBA00023014"/>
    </source>
</evidence>
<dbReference type="NCBIfam" id="TIGR01958">
    <property type="entry name" value="nuoE_fam"/>
    <property type="match status" value="1"/>
</dbReference>
<dbReference type="Gene3D" id="1.10.10.1590">
    <property type="entry name" value="NADH-quinone oxidoreductase subunit E"/>
    <property type="match status" value="1"/>
</dbReference>
<feature type="region of interest" description="Disordered" evidence="7">
    <location>
        <begin position="1"/>
        <end position="20"/>
    </location>
</feature>
<keyword evidence="4" id="KW-0408">Iron</keyword>
<organism evidence="8 9">
    <name type="scientific">Mycolicibacterium aromaticivorans JS19b1 = JCM 16368</name>
    <dbReference type="NCBI Taxonomy" id="1440774"/>
    <lineage>
        <taxon>Bacteria</taxon>
        <taxon>Bacillati</taxon>
        <taxon>Actinomycetota</taxon>
        <taxon>Actinomycetes</taxon>
        <taxon>Mycobacteriales</taxon>
        <taxon>Mycobacteriaceae</taxon>
        <taxon>Mycolicibacterium</taxon>
    </lineage>
</organism>
<keyword evidence="9" id="KW-1185">Reference proteome</keyword>
<dbReference type="SUPFAM" id="SSF52833">
    <property type="entry name" value="Thioredoxin-like"/>
    <property type="match status" value="1"/>
</dbReference>
<proteinExistence type="inferred from homology"/>
<accession>A0A064CI80</accession>
<dbReference type="CDD" id="cd03064">
    <property type="entry name" value="TRX_Fd_NuoE"/>
    <property type="match status" value="1"/>
</dbReference>
<dbReference type="STRING" id="1440774.Y900_005685"/>
<dbReference type="OrthoDB" id="9807941at2"/>
<evidence type="ECO:0000256" key="7">
    <source>
        <dbReference type="SAM" id="MobiDB-lite"/>
    </source>
</evidence>
<keyword evidence="2" id="KW-0001">2Fe-2S</keyword>
<dbReference type="Pfam" id="PF01257">
    <property type="entry name" value="2Fe-2S_thioredx"/>
    <property type="match status" value="1"/>
</dbReference>
<gene>
    <name evidence="8" type="ORF">Y900_005685</name>
</gene>
<dbReference type="Proteomes" id="UP000022835">
    <property type="component" value="Unassembled WGS sequence"/>
</dbReference>
<dbReference type="GO" id="GO:0003954">
    <property type="term" value="F:NADH dehydrogenase activity"/>
    <property type="evidence" value="ECO:0007669"/>
    <property type="project" value="TreeGrafter"/>
</dbReference>
<dbReference type="InterPro" id="IPR002023">
    <property type="entry name" value="NuoE-like"/>
</dbReference>